<dbReference type="FunCoup" id="A0A2G5CC98">
    <property type="interactions" value="38"/>
</dbReference>
<evidence type="ECO:0000259" key="4">
    <source>
        <dbReference type="PROSITE" id="PS50014"/>
    </source>
</evidence>
<organism evidence="5 6">
    <name type="scientific">Aquilegia coerulea</name>
    <name type="common">Rocky mountain columbine</name>
    <dbReference type="NCBI Taxonomy" id="218851"/>
    <lineage>
        <taxon>Eukaryota</taxon>
        <taxon>Viridiplantae</taxon>
        <taxon>Streptophyta</taxon>
        <taxon>Embryophyta</taxon>
        <taxon>Tracheophyta</taxon>
        <taxon>Spermatophyta</taxon>
        <taxon>Magnoliopsida</taxon>
        <taxon>Ranunculales</taxon>
        <taxon>Ranunculaceae</taxon>
        <taxon>Thalictroideae</taxon>
        <taxon>Aquilegia</taxon>
    </lineage>
</organism>
<dbReference type="PANTHER" id="PTHR37888">
    <property type="entry name" value="DNA-BINDING BROMODOMAIN-CONTAINING PROTEIN"/>
    <property type="match status" value="1"/>
</dbReference>
<feature type="compositionally biased region" description="Low complexity" evidence="3">
    <location>
        <begin position="421"/>
        <end position="430"/>
    </location>
</feature>
<protein>
    <recommendedName>
        <fullName evidence="4">Bromo domain-containing protein</fullName>
    </recommendedName>
</protein>
<evidence type="ECO:0000256" key="2">
    <source>
        <dbReference type="PROSITE-ProRule" id="PRU00035"/>
    </source>
</evidence>
<proteinExistence type="predicted"/>
<keyword evidence="6" id="KW-1185">Reference proteome</keyword>
<dbReference type="InParanoid" id="A0A2G5CC98"/>
<evidence type="ECO:0000313" key="5">
    <source>
        <dbReference type="EMBL" id="PIA28918.1"/>
    </source>
</evidence>
<dbReference type="Pfam" id="PF00439">
    <property type="entry name" value="Bromodomain"/>
    <property type="match status" value="1"/>
</dbReference>
<keyword evidence="1 2" id="KW-0103">Bromodomain</keyword>
<feature type="region of interest" description="Disordered" evidence="3">
    <location>
        <begin position="394"/>
        <end position="453"/>
    </location>
</feature>
<feature type="region of interest" description="Disordered" evidence="3">
    <location>
        <begin position="207"/>
        <end position="230"/>
    </location>
</feature>
<dbReference type="EMBL" id="KZ305082">
    <property type="protein sequence ID" value="PIA28918.1"/>
    <property type="molecule type" value="Genomic_DNA"/>
</dbReference>
<sequence length="453" mass="51339">MEEAEMLLIWGTWEELVLGGAVLRHGTRSWDIVAAELRSRTLHPYYITAEACKAKYQDLRKRYSGCKSAWFEELRKQRVAQLKRELDKSDGSIGSLETKIESLKSLKREDSNVNANYASGHTESPPSVGNLARVDFPSKEASAGSFTHERRTNWSAECQIPATVVSTQEPETKLEEGENVTSKETILKKKRGKRKRKDCGFKQMVVDQSGSRDDKNQVVRPVYKDESTGDCDRAVRSSNDIEQNDQKPNEEEVDLMSVLNSIVDIENALVFRRRTDSQRRGKYKNMIRQHMDLNTLRSRVSDRVITTVKELKRDLLLLCSNAIVFYRKESREYKAAISLRDFVTKTFRHDSRVPLLENGGCSALMFAKPLSSLLVKPRSASFGNRKVDVNVAAEANPSRESKKTCAPEPLKEMKTKKVVSKKVVNQPVKVQRSGGSKRVETPGNAGRKRARTR</sequence>
<evidence type="ECO:0000313" key="6">
    <source>
        <dbReference type="Proteomes" id="UP000230069"/>
    </source>
</evidence>
<evidence type="ECO:0000256" key="1">
    <source>
        <dbReference type="ARBA" id="ARBA00023117"/>
    </source>
</evidence>
<feature type="compositionally biased region" description="Basic and acidic residues" evidence="3">
    <location>
        <begin position="397"/>
        <end position="415"/>
    </location>
</feature>
<dbReference type="Proteomes" id="UP000230069">
    <property type="component" value="Unassembled WGS sequence"/>
</dbReference>
<dbReference type="SUPFAM" id="SSF47370">
    <property type="entry name" value="Bromodomain"/>
    <property type="match status" value="1"/>
</dbReference>
<dbReference type="InterPro" id="IPR036427">
    <property type="entry name" value="Bromodomain-like_sf"/>
</dbReference>
<dbReference type="SMART" id="SM00297">
    <property type="entry name" value="BROMO"/>
    <property type="match status" value="1"/>
</dbReference>
<dbReference type="OrthoDB" id="1742084at2759"/>
<feature type="domain" description="Bromo" evidence="4">
    <location>
        <begin position="263"/>
        <end position="333"/>
    </location>
</feature>
<reference evidence="5 6" key="1">
    <citation type="submission" date="2017-09" db="EMBL/GenBank/DDBJ databases">
        <title>WGS assembly of Aquilegia coerulea Goldsmith.</title>
        <authorList>
            <person name="Hodges S."/>
            <person name="Kramer E."/>
            <person name="Nordborg M."/>
            <person name="Tomkins J."/>
            <person name="Borevitz J."/>
            <person name="Derieg N."/>
            <person name="Yan J."/>
            <person name="Mihaltcheva S."/>
            <person name="Hayes R.D."/>
            <person name="Rokhsar D."/>
        </authorList>
    </citation>
    <scope>NUCLEOTIDE SEQUENCE [LARGE SCALE GENOMIC DNA]</scope>
    <source>
        <strain evidence="6">cv. Goldsmith</strain>
    </source>
</reference>
<dbReference type="PANTHER" id="PTHR37888:SF4">
    <property type="entry name" value="OS07G0565300 PROTEIN"/>
    <property type="match status" value="1"/>
</dbReference>
<dbReference type="AlphaFoldDB" id="A0A2G5CC98"/>
<feature type="region of interest" description="Disordered" evidence="3">
    <location>
        <begin position="165"/>
        <end position="193"/>
    </location>
</feature>
<dbReference type="CDD" id="cd04369">
    <property type="entry name" value="Bromodomain"/>
    <property type="match status" value="1"/>
</dbReference>
<dbReference type="InterPro" id="IPR001487">
    <property type="entry name" value="Bromodomain"/>
</dbReference>
<name>A0A2G5CC98_AQUCA</name>
<dbReference type="STRING" id="218851.A0A2G5CC98"/>
<accession>A0A2G5CC98</accession>
<gene>
    <name evidence="5" type="ORF">AQUCO_06500037v1</name>
</gene>
<dbReference type="PROSITE" id="PS50014">
    <property type="entry name" value="BROMODOMAIN_2"/>
    <property type="match status" value="1"/>
</dbReference>
<evidence type="ECO:0000256" key="3">
    <source>
        <dbReference type="SAM" id="MobiDB-lite"/>
    </source>
</evidence>
<feature type="compositionally biased region" description="Basic and acidic residues" evidence="3">
    <location>
        <begin position="210"/>
        <end position="230"/>
    </location>
</feature>
<dbReference type="Gene3D" id="1.20.920.10">
    <property type="entry name" value="Bromodomain-like"/>
    <property type="match status" value="1"/>
</dbReference>